<name>A0A8K0E1D1_9ROSA</name>
<reference evidence="1" key="1">
    <citation type="submission" date="2020-03" db="EMBL/GenBank/DDBJ databases">
        <title>A high-quality chromosome-level genome assembly of a woody plant with both climbing and erect habits, Rhamnella rubrinervis.</title>
        <authorList>
            <person name="Lu Z."/>
            <person name="Yang Y."/>
            <person name="Zhu X."/>
            <person name="Sun Y."/>
        </authorList>
    </citation>
    <scope>NUCLEOTIDE SEQUENCE</scope>
    <source>
        <strain evidence="1">BYM</strain>
        <tissue evidence="1">Leaf</tissue>
    </source>
</reference>
<evidence type="ECO:0000313" key="1">
    <source>
        <dbReference type="EMBL" id="KAF3438213.1"/>
    </source>
</evidence>
<dbReference type="AlphaFoldDB" id="A0A8K0E1D1"/>
<dbReference type="Proteomes" id="UP000796880">
    <property type="component" value="Unassembled WGS sequence"/>
</dbReference>
<gene>
    <name evidence="1" type="ORF">FNV43_RR20974</name>
</gene>
<protein>
    <submittedName>
        <fullName evidence="1">Uncharacterized protein</fullName>
    </submittedName>
</protein>
<dbReference type="EMBL" id="VOIH02000009">
    <property type="protein sequence ID" value="KAF3438213.1"/>
    <property type="molecule type" value="Genomic_DNA"/>
</dbReference>
<proteinExistence type="predicted"/>
<comment type="caution">
    <text evidence="1">The sequence shown here is derived from an EMBL/GenBank/DDBJ whole genome shotgun (WGS) entry which is preliminary data.</text>
</comment>
<accession>A0A8K0E1D1</accession>
<evidence type="ECO:0000313" key="2">
    <source>
        <dbReference type="Proteomes" id="UP000796880"/>
    </source>
</evidence>
<organism evidence="1 2">
    <name type="scientific">Rhamnella rubrinervis</name>
    <dbReference type="NCBI Taxonomy" id="2594499"/>
    <lineage>
        <taxon>Eukaryota</taxon>
        <taxon>Viridiplantae</taxon>
        <taxon>Streptophyta</taxon>
        <taxon>Embryophyta</taxon>
        <taxon>Tracheophyta</taxon>
        <taxon>Spermatophyta</taxon>
        <taxon>Magnoliopsida</taxon>
        <taxon>eudicotyledons</taxon>
        <taxon>Gunneridae</taxon>
        <taxon>Pentapetalae</taxon>
        <taxon>rosids</taxon>
        <taxon>fabids</taxon>
        <taxon>Rosales</taxon>
        <taxon>Rhamnaceae</taxon>
        <taxon>rhamnoid group</taxon>
        <taxon>Rhamneae</taxon>
        <taxon>Rhamnella</taxon>
    </lineage>
</organism>
<sequence>MRIPQPRDSLWENSTIAGIFGIPAAAATVDGRPIGGRAAAVSHGCPHTPQFPCHGTGVVGGVWAAMGPRGGGVPRQATHPPLKSLINRWPCDSRKHHIARGDIRAFFEEIHGILMRFFACMLRIMYSSLLCGAKCVWLGQVDTCVLWHTWHHGVPRHMCNQVHGKLVLIVGNALICQKWYLGALLCGAKCVWHGQVGTHGHAVALVGTVGPWHMFNQVHGKLILIVGNALICQN</sequence>
<keyword evidence="2" id="KW-1185">Reference proteome</keyword>